<reference evidence="2" key="3">
    <citation type="submission" date="2025-09" db="UniProtKB">
        <authorList>
            <consortium name="Ensembl"/>
        </authorList>
    </citation>
    <scope>IDENTIFICATION</scope>
    <source>
        <strain evidence="2">Glennie</strain>
    </source>
</reference>
<feature type="region of interest" description="Disordered" evidence="1">
    <location>
        <begin position="1"/>
        <end position="24"/>
    </location>
</feature>
<dbReference type="GeneTree" id="ENSGT00390000016268"/>
<dbReference type="Pfam" id="PF15668">
    <property type="entry name" value="DUF4663"/>
    <property type="match status" value="1"/>
</dbReference>
<organism evidence="2 3">
    <name type="scientific">Ornithorhynchus anatinus</name>
    <name type="common">Duckbill platypus</name>
    <dbReference type="NCBI Taxonomy" id="9258"/>
    <lineage>
        <taxon>Eukaryota</taxon>
        <taxon>Metazoa</taxon>
        <taxon>Chordata</taxon>
        <taxon>Craniata</taxon>
        <taxon>Vertebrata</taxon>
        <taxon>Euteleostomi</taxon>
        <taxon>Mammalia</taxon>
        <taxon>Monotremata</taxon>
        <taxon>Ornithorhynchidae</taxon>
        <taxon>Ornithorhynchus</taxon>
    </lineage>
</organism>
<feature type="compositionally biased region" description="Basic and acidic residues" evidence="1">
    <location>
        <begin position="192"/>
        <end position="206"/>
    </location>
</feature>
<proteinExistence type="predicted"/>
<evidence type="ECO:0000313" key="3">
    <source>
        <dbReference type="Proteomes" id="UP000002279"/>
    </source>
</evidence>
<dbReference type="InterPro" id="IPR031366">
    <property type="entry name" value="DUF4663"/>
</dbReference>
<gene>
    <name evidence="2" type="primary">C2H11orf42</name>
</gene>
<evidence type="ECO:0000256" key="1">
    <source>
        <dbReference type="SAM" id="MobiDB-lite"/>
    </source>
</evidence>
<dbReference type="Proteomes" id="UP000002279">
    <property type="component" value="Chromosome 2"/>
</dbReference>
<dbReference type="FunCoup" id="A0A6I8NY77">
    <property type="interactions" value="2"/>
</dbReference>
<accession>A0A6I8NY77</accession>
<feature type="compositionally biased region" description="Pro residues" evidence="1">
    <location>
        <begin position="326"/>
        <end position="351"/>
    </location>
</feature>
<reference evidence="2 3" key="1">
    <citation type="journal article" date="2008" name="Nature">
        <title>Genome analysis of the platypus reveals unique signatures of evolution.</title>
        <authorList>
            <person name="Warren W.C."/>
            <person name="Hillier L.W."/>
            <person name="Marshall Graves J.A."/>
            <person name="Birney E."/>
            <person name="Ponting C.P."/>
            <person name="Grutzner F."/>
            <person name="Belov K."/>
            <person name="Miller W."/>
            <person name="Clarke L."/>
            <person name="Chinwalla A.T."/>
            <person name="Yang S.P."/>
            <person name="Heger A."/>
            <person name="Locke D.P."/>
            <person name="Miethke P."/>
            <person name="Waters P.D."/>
            <person name="Veyrunes F."/>
            <person name="Fulton L."/>
            <person name="Fulton B."/>
            <person name="Graves T."/>
            <person name="Wallis J."/>
            <person name="Puente X.S."/>
            <person name="Lopez-Otin C."/>
            <person name="Ordonez G.R."/>
            <person name="Eichler E.E."/>
            <person name="Chen L."/>
            <person name="Cheng Z."/>
            <person name="Deakin J.E."/>
            <person name="Alsop A."/>
            <person name="Thompson K."/>
            <person name="Kirby P."/>
            <person name="Papenfuss A.T."/>
            <person name="Wakefield M.J."/>
            <person name="Olender T."/>
            <person name="Lancet D."/>
            <person name="Huttley G.A."/>
            <person name="Smit A.F."/>
            <person name="Pask A."/>
            <person name="Temple-Smith P."/>
            <person name="Batzer M.A."/>
            <person name="Walker J.A."/>
            <person name="Konkel M.K."/>
            <person name="Harris R.S."/>
            <person name="Whittington C.M."/>
            <person name="Wong E.S."/>
            <person name="Gemmell N.J."/>
            <person name="Buschiazzo E."/>
            <person name="Vargas Jentzsch I.M."/>
            <person name="Merkel A."/>
            <person name="Schmitz J."/>
            <person name="Zemann A."/>
            <person name="Churakov G."/>
            <person name="Kriegs J.O."/>
            <person name="Brosius J."/>
            <person name="Murchison E.P."/>
            <person name="Sachidanandam R."/>
            <person name="Smith C."/>
            <person name="Hannon G.J."/>
            <person name="Tsend-Ayush E."/>
            <person name="McMillan D."/>
            <person name="Attenborough R."/>
            <person name="Rens W."/>
            <person name="Ferguson-Smith M."/>
            <person name="Lefevre C.M."/>
            <person name="Sharp J.A."/>
            <person name="Nicholas K.R."/>
            <person name="Ray D.A."/>
            <person name="Kube M."/>
            <person name="Reinhardt R."/>
            <person name="Pringle T.H."/>
            <person name="Taylor J."/>
            <person name="Jones R.C."/>
            <person name="Nixon B."/>
            <person name="Dacheux J.L."/>
            <person name="Niwa H."/>
            <person name="Sekita Y."/>
            <person name="Huang X."/>
            <person name="Stark A."/>
            <person name="Kheradpour P."/>
            <person name="Kellis M."/>
            <person name="Flicek P."/>
            <person name="Chen Y."/>
            <person name="Webber C."/>
            <person name="Hardison R."/>
            <person name="Nelson J."/>
            <person name="Hallsworth-Pepin K."/>
            <person name="Delehaunty K."/>
            <person name="Markovic C."/>
            <person name="Minx P."/>
            <person name="Feng Y."/>
            <person name="Kremitzki C."/>
            <person name="Mitreva M."/>
            <person name="Glasscock J."/>
            <person name="Wylie T."/>
            <person name="Wohldmann P."/>
            <person name="Thiru P."/>
            <person name="Nhan M.N."/>
            <person name="Pohl C.S."/>
            <person name="Smith S.M."/>
            <person name="Hou S."/>
            <person name="Nefedov M."/>
            <person name="de Jong P.J."/>
            <person name="Renfree M.B."/>
            <person name="Mardis E.R."/>
            <person name="Wilson R.K."/>
        </authorList>
    </citation>
    <scope>NUCLEOTIDE SEQUENCE [LARGE SCALE GENOMIC DNA]</scope>
    <source>
        <strain evidence="2 3">Glennie</strain>
    </source>
</reference>
<reference evidence="2" key="2">
    <citation type="submission" date="2025-08" db="UniProtKB">
        <authorList>
            <consortium name="Ensembl"/>
        </authorList>
    </citation>
    <scope>IDENTIFICATION</scope>
    <source>
        <strain evidence="2">Glennie</strain>
    </source>
</reference>
<dbReference type="InParanoid" id="A0A6I8NY77"/>
<dbReference type="AlphaFoldDB" id="A0A6I8NY77"/>
<protein>
    <submittedName>
        <fullName evidence="2">Uncharacterized protein</fullName>
    </submittedName>
</protein>
<feature type="region of interest" description="Disordered" evidence="1">
    <location>
        <begin position="166"/>
        <end position="206"/>
    </location>
</feature>
<keyword evidence="3" id="KW-1185">Reference proteome</keyword>
<dbReference type="PANTHER" id="PTHR36872:SF1">
    <property type="entry name" value="GENE 5901-RELATED"/>
    <property type="match status" value="1"/>
</dbReference>
<dbReference type="Ensembl" id="ENSOANT00000060839.1">
    <property type="protein sequence ID" value="ENSOANP00000046323.1"/>
    <property type="gene ID" value="ENSOANG00000047857.1"/>
</dbReference>
<name>A0A6I8NY77_ORNAN</name>
<dbReference type="OMA" id="CTQEYSP"/>
<sequence length="418" mass="43925">MTSAEGRGPGGPESPGPVPGNGLLCDLRRRRVVGGGGERGRGGRGWGWEVRVSWSRGASLCPAPPSPAHWGRFPRAPAPAPPMAGASYPLSLGEADAHWTLIKDKVIEECFGPAVVPVPFLEDAVGGYDLLGVLIKRPLPPGGRLLRRGRRRRRLLPVGALPGLLAPAGDEGSPRRGGRGGGGGPGQAFAHCTREASPKGRGEAGYEETRLVGGEPCRISLQLGGLHRKAAFLLLRPGQLALRPGPAWTRGLRSLYLIHEVFCCSWLQLSWAPAARPPGRLRLQRALPLAFSCLKFALGPRGALGPQKVLEDGALRGATWLRLGSPTPPPDPGTSPPGGAAPPASPGPGPSDGPSARLSYRGRNPFRRVPRPPSESWPFNSGRGSRARIPGGSPPDPDRHSMSLPLLRGPSAELDSDD</sequence>
<dbReference type="Bgee" id="ENSOANG00000047857">
    <property type="expression patterns" value="Expressed in testis and 1 other cell type or tissue"/>
</dbReference>
<evidence type="ECO:0000313" key="2">
    <source>
        <dbReference type="Ensembl" id="ENSOANP00000046323.1"/>
    </source>
</evidence>
<feature type="region of interest" description="Disordered" evidence="1">
    <location>
        <begin position="320"/>
        <end position="418"/>
    </location>
</feature>
<dbReference type="PANTHER" id="PTHR36872">
    <property type="entry name" value="GENE 5901-RELATED"/>
    <property type="match status" value="1"/>
</dbReference>